<evidence type="ECO:0000256" key="4">
    <source>
        <dbReference type="ARBA" id="ARBA00023136"/>
    </source>
</evidence>
<dbReference type="Pfam" id="PF00528">
    <property type="entry name" value="BPD_transp_1"/>
    <property type="match status" value="1"/>
</dbReference>
<proteinExistence type="inferred from homology"/>
<dbReference type="InterPro" id="IPR035906">
    <property type="entry name" value="MetI-like_sf"/>
</dbReference>
<accession>A0A0H2MKK9</accession>
<dbReference type="GO" id="GO:0005886">
    <property type="term" value="C:plasma membrane"/>
    <property type="evidence" value="ECO:0007669"/>
    <property type="project" value="UniProtKB-SubCell"/>
</dbReference>
<dbReference type="PANTHER" id="PTHR43759:SF1">
    <property type="entry name" value="GLUCOSE IMPORT SYSTEM PERMEASE PROTEIN GLCT"/>
    <property type="match status" value="1"/>
</dbReference>
<keyword evidence="5" id="KW-0813">Transport</keyword>
<name>A0A0H2MKK9_VARPD</name>
<reference evidence="7 8" key="1">
    <citation type="submission" date="2015-03" db="EMBL/GenBank/DDBJ databases">
        <title>Genome sequence of Variovorax paradoxus TBEA6.</title>
        <authorList>
            <person name="Poehlein A."/>
            <person name="Schuldes J."/>
            <person name="Wuebbeler J.H."/>
            <person name="Hiessl S."/>
            <person name="Steinbuechel A."/>
            <person name="Daniel R."/>
        </authorList>
    </citation>
    <scope>NUCLEOTIDE SEQUENCE [LARGE SCALE GENOMIC DNA]</scope>
    <source>
        <strain evidence="7 8">TBEA6</strain>
    </source>
</reference>
<feature type="transmembrane region" description="Helical" evidence="5">
    <location>
        <begin position="268"/>
        <end position="290"/>
    </location>
</feature>
<protein>
    <submittedName>
        <fullName evidence="7">Trehalose transport system permease protein SugA</fullName>
    </submittedName>
</protein>
<keyword evidence="2 5" id="KW-0812">Transmembrane</keyword>
<dbReference type="PATRIC" id="fig|34073.19.peg.1437"/>
<keyword evidence="3 5" id="KW-1133">Transmembrane helix</keyword>
<feature type="transmembrane region" description="Helical" evidence="5">
    <location>
        <begin position="162"/>
        <end position="187"/>
    </location>
</feature>
<organism evidence="7 8">
    <name type="scientific">Variovorax paradoxus</name>
    <dbReference type="NCBI Taxonomy" id="34073"/>
    <lineage>
        <taxon>Bacteria</taxon>
        <taxon>Pseudomonadati</taxon>
        <taxon>Pseudomonadota</taxon>
        <taxon>Betaproteobacteria</taxon>
        <taxon>Burkholderiales</taxon>
        <taxon>Comamonadaceae</taxon>
        <taxon>Variovorax</taxon>
    </lineage>
</organism>
<comment type="similarity">
    <text evidence="5">Belongs to the binding-protein-dependent transport system permease family.</text>
</comment>
<dbReference type="SUPFAM" id="SSF161098">
    <property type="entry name" value="MetI-like"/>
    <property type="match status" value="1"/>
</dbReference>
<dbReference type="CDD" id="cd06261">
    <property type="entry name" value="TM_PBP2"/>
    <property type="match status" value="1"/>
</dbReference>
<evidence type="ECO:0000256" key="2">
    <source>
        <dbReference type="ARBA" id="ARBA00022692"/>
    </source>
</evidence>
<dbReference type="RefSeq" id="WP_047783874.1">
    <property type="nucleotide sequence ID" value="NZ_JZWI01000007.1"/>
</dbReference>
<dbReference type="InterPro" id="IPR052730">
    <property type="entry name" value="Sugar_ABC_transporter"/>
</dbReference>
<dbReference type="Gene3D" id="1.10.3720.10">
    <property type="entry name" value="MetI-like"/>
    <property type="match status" value="1"/>
</dbReference>
<dbReference type="PANTHER" id="PTHR43759">
    <property type="entry name" value="TREHALOSE TRANSPORT SYSTEM PERMEASE PROTEIN SUGA"/>
    <property type="match status" value="1"/>
</dbReference>
<dbReference type="EMBL" id="JZWI01000007">
    <property type="protein sequence ID" value="KLN57330.1"/>
    <property type="molecule type" value="Genomic_DNA"/>
</dbReference>
<comment type="subcellular location">
    <subcellularLocation>
        <location evidence="1 5">Cell membrane</location>
        <topology evidence="1 5">Multi-pass membrane protein</topology>
    </subcellularLocation>
</comment>
<feature type="domain" description="ABC transmembrane type-1" evidence="6">
    <location>
        <begin position="77"/>
        <end position="289"/>
    </location>
</feature>
<gene>
    <name evidence="7" type="primary">sugA1</name>
    <name evidence="7" type="ORF">VPARA_14100</name>
</gene>
<dbReference type="Proteomes" id="UP000035170">
    <property type="component" value="Unassembled WGS sequence"/>
</dbReference>
<feature type="transmembrane region" description="Helical" evidence="5">
    <location>
        <begin position="114"/>
        <end position="134"/>
    </location>
</feature>
<keyword evidence="4 5" id="KW-0472">Membrane</keyword>
<evidence type="ECO:0000259" key="6">
    <source>
        <dbReference type="PROSITE" id="PS50928"/>
    </source>
</evidence>
<feature type="transmembrane region" description="Helical" evidence="5">
    <location>
        <begin position="83"/>
        <end position="102"/>
    </location>
</feature>
<feature type="transmembrane region" description="Helical" evidence="5">
    <location>
        <begin position="208"/>
        <end position="230"/>
    </location>
</feature>
<keyword evidence="8" id="KW-1185">Reference proteome</keyword>
<evidence type="ECO:0000256" key="3">
    <source>
        <dbReference type="ARBA" id="ARBA00022989"/>
    </source>
</evidence>
<dbReference type="GO" id="GO:0055085">
    <property type="term" value="P:transmembrane transport"/>
    <property type="evidence" value="ECO:0007669"/>
    <property type="project" value="InterPro"/>
</dbReference>
<feature type="transmembrane region" description="Helical" evidence="5">
    <location>
        <begin position="21"/>
        <end position="43"/>
    </location>
</feature>
<dbReference type="AlphaFoldDB" id="A0A0H2MKK9"/>
<evidence type="ECO:0000256" key="5">
    <source>
        <dbReference type="RuleBase" id="RU363032"/>
    </source>
</evidence>
<dbReference type="InterPro" id="IPR000515">
    <property type="entry name" value="MetI-like"/>
</dbReference>
<evidence type="ECO:0000313" key="7">
    <source>
        <dbReference type="EMBL" id="KLN57330.1"/>
    </source>
</evidence>
<comment type="caution">
    <text evidence="7">The sequence shown here is derived from an EMBL/GenBank/DDBJ whole genome shotgun (WGS) entry which is preliminary data.</text>
</comment>
<evidence type="ECO:0000313" key="8">
    <source>
        <dbReference type="Proteomes" id="UP000035170"/>
    </source>
</evidence>
<sequence length="300" mass="32576">MSVKGASYEAQRSRFVRMAMAPSLLFLLVVAGLPTVFLLVTSLTPGALVNPGSLGDFSEPLRNYKLLGSDERFVGSLGVQARLSVYTVVLQVLLGTGLALLVHSGQERWKSLRHLFVIPMVLPPIVVAVIWKLIYTPDISPIYQAARMLGVTLPALTTHVDFALWSIVIADTWEWAPFTFLMVLAALQTLPAEYVEAARMDGADAWRVFGHIVLPYIAPVLLVCTLFRLIDSIKAFPLIFLLTGGGPGSVTEVTNYYAYLVAFNFGELGYSSAITVVLLAATVLISWGAMRVSRNAGGAE</sequence>
<evidence type="ECO:0000256" key="1">
    <source>
        <dbReference type="ARBA" id="ARBA00004651"/>
    </source>
</evidence>
<dbReference type="PROSITE" id="PS50928">
    <property type="entry name" value="ABC_TM1"/>
    <property type="match status" value="1"/>
</dbReference>